<keyword evidence="1" id="KW-0175">Coiled coil</keyword>
<sequence>MSALLPLFAQDAYSEVLIGVFDCLALKDVLSLLRVNRYVHAVFKTSSRTQLTHTRRLFSAPVTGNYVVENASGPADQLAALRDRERRLDNLDYSSIINIRKDAGERLIAFEQGLLIFRARRDGVRVPKRDFDELDSGEGEEEDDVTTTKVARNDPSKSEILGHLSEHPVSEHAHETMADADAEDLKRKWRATHKDLAYSQNFSNGSSIKDGWDVYRVPEAASDEDSQARGGTIDQGMWCWRTRVTEDLQTVEMCGHDDLMAVIQRGAYFIDRDDPSKLNLSIRISFFSALPPRGTPTPVTGYFAPIPHPEAALPFIDINFDFAEKDVKTDVTDDVKLEVMFGYYGQMSVLVKYGPKTLFAGVWDWKNGVCLGSIPIEDNQTVPSLNASGPFAITGSARHVPGSKHQDVYDLAIRMIPLPQAAIPDWREGFVQLSFDTYLLFPPSLGYPPVKPKPDSNPFAPPYPEQACSWFISDIPQVIPVCIFELPIPDLLPWTLAVWYQTHIFGILNFAYSPEVHNAETIGIFTWMLWERKHMSDLSYMLRQATNLALKSLVGRVIHGNDRRRIDKYGPLIPAPHQASTDVAEGVSWVSTLMVHANRVSEDGTWRNAEGVIIPSQTPSKKPTYIRASSHFAHTDWIYTRGLALPSVDITVPTVSYLDWHGANQMRIDFYETVSAAYGAREVRLVPLIEEDGVEDRVVCLSMSDYNPSTLPAVRLSLRRVLGGRRRNIEAQPWYSLDSTIGVEDRYRLVRECCVDLQLELLHIDSSLEGLEFSLSRIFEGMREEEKALQNESTAKVQRLKERMDKVAAEYQLARNDLDKLRPMAKGDWEEEIEEDLTLSAGLPTAADEKGPVYGFEGESSKGKKGRSMDIAGSEAAPQAAVPPPEENSKGKQGRSTDIVETEAAPQATVPPPPYLTLTLASPTAPTSSSSALDSSPESPSPHATSSSARAFLLSHSSELPSHLQEYYEQSWTSEGGMFCRKGKQMLLVAPSCDDAFPDVWFDGRTMLLSGFTPYDYHILTF</sequence>
<evidence type="ECO:0008006" key="5">
    <source>
        <dbReference type="Google" id="ProtNLM"/>
    </source>
</evidence>
<dbReference type="Proteomes" id="UP000094065">
    <property type="component" value="Unassembled WGS sequence"/>
</dbReference>
<reference evidence="3 4" key="1">
    <citation type="submission" date="2016-06" db="EMBL/GenBank/DDBJ databases">
        <title>Evolution of pathogenesis and genome organization in the Tremellales.</title>
        <authorList>
            <person name="Cuomo C."/>
            <person name="Litvintseva A."/>
            <person name="Heitman J."/>
            <person name="Chen Y."/>
            <person name="Sun S."/>
            <person name="Springer D."/>
            <person name="Dromer F."/>
            <person name="Young S."/>
            <person name="Zeng Q."/>
            <person name="Chapman S."/>
            <person name="Gujja S."/>
            <person name="Saif S."/>
            <person name="Birren B."/>
        </authorList>
    </citation>
    <scope>NUCLEOTIDE SEQUENCE [LARGE SCALE GENOMIC DNA]</scope>
    <source>
        <strain evidence="3 4">CBS 6039</strain>
    </source>
</reference>
<feature type="compositionally biased region" description="Low complexity" evidence="2">
    <location>
        <begin position="916"/>
        <end position="942"/>
    </location>
</feature>
<proteinExistence type="predicted"/>
<feature type="region of interest" description="Disordered" evidence="2">
    <location>
        <begin position="837"/>
        <end position="949"/>
    </location>
</feature>
<feature type="compositionally biased region" description="Acidic residues" evidence="2">
    <location>
        <begin position="132"/>
        <end position="145"/>
    </location>
</feature>
<protein>
    <recommendedName>
        <fullName evidence="5">F-box domain-containing protein</fullName>
    </recommendedName>
</protein>
<name>A0A1E3I1Y4_9TREE</name>
<dbReference type="AlphaFoldDB" id="A0A1E3I1Y4"/>
<dbReference type="OrthoDB" id="10305401at2759"/>
<feature type="coiled-coil region" evidence="1">
    <location>
        <begin position="783"/>
        <end position="817"/>
    </location>
</feature>
<dbReference type="EMBL" id="AWGJ01000002">
    <property type="protein sequence ID" value="ODN82643.1"/>
    <property type="molecule type" value="Genomic_DNA"/>
</dbReference>
<dbReference type="GeneID" id="30152250"/>
<gene>
    <name evidence="3" type="ORF">L202_00941</name>
</gene>
<keyword evidence="4" id="KW-1185">Reference proteome</keyword>
<feature type="region of interest" description="Disordered" evidence="2">
    <location>
        <begin position="129"/>
        <end position="149"/>
    </location>
</feature>
<evidence type="ECO:0000313" key="4">
    <source>
        <dbReference type="Proteomes" id="UP000094065"/>
    </source>
</evidence>
<accession>A0A1E3I1Y4</accession>
<comment type="caution">
    <text evidence="3">The sequence shown here is derived from an EMBL/GenBank/DDBJ whole genome shotgun (WGS) entry which is preliminary data.</text>
</comment>
<evidence type="ECO:0000256" key="2">
    <source>
        <dbReference type="SAM" id="MobiDB-lite"/>
    </source>
</evidence>
<evidence type="ECO:0000313" key="3">
    <source>
        <dbReference type="EMBL" id="ODN82643.1"/>
    </source>
</evidence>
<organism evidence="3 4">
    <name type="scientific">Cryptococcus amylolentus CBS 6039</name>
    <dbReference type="NCBI Taxonomy" id="1295533"/>
    <lineage>
        <taxon>Eukaryota</taxon>
        <taxon>Fungi</taxon>
        <taxon>Dikarya</taxon>
        <taxon>Basidiomycota</taxon>
        <taxon>Agaricomycotina</taxon>
        <taxon>Tremellomycetes</taxon>
        <taxon>Tremellales</taxon>
        <taxon>Cryptococcaceae</taxon>
        <taxon>Cryptococcus</taxon>
    </lineage>
</organism>
<dbReference type="RefSeq" id="XP_018996643.1">
    <property type="nucleotide sequence ID" value="XM_019134216.1"/>
</dbReference>
<evidence type="ECO:0000256" key="1">
    <source>
        <dbReference type="SAM" id="Coils"/>
    </source>
</evidence>